<keyword evidence="5" id="KW-1185">Reference proteome</keyword>
<dbReference type="Pfam" id="PF13561">
    <property type="entry name" value="adh_short_C2"/>
    <property type="match status" value="1"/>
</dbReference>
<comment type="similarity">
    <text evidence="1">Belongs to the short-chain dehydrogenases/reductases (SDR) family.</text>
</comment>
<reference evidence="4" key="1">
    <citation type="submission" date="2020-12" db="EMBL/GenBank/DDBJ databases">
        <title>Prauserella sp. ASG 168, a novel actinomycete isolated from cave rock.</title>
        <authorList>
            <person name="Suriyachadkun C."/>
        </authorList>
    </citation>
    <scope>NUCLEOTIDE SEQUENCE</scope>
    <source>
        <strain evidence="4">ASG 168</strain>
    </source>
</reference>
<evidence type="ECO:0000256" key="1">
    <source>
        <dbReference type="ARBA" id="ARBA00006484"/>
    </source>
</evidence>
<evidence type="ECO:0000256" key="2">
    <source>
        <dbReference type="ARBA" id="ARBA00023002"/>
    </source>
</evidence>
<dbReference type="EMBL" id="JAENJH010000014">
    <property type="protein sequence ID" value="MBK1789185.1"/>
    <property type="molecule type" value="Genomic_DNA"/>
</dbReference>
<dbReference type="InterPro" id="IPR057326">
    <property type="entry name" value="KR_dom"/>
</dbReference>
<gene>
    <name evidence="4" type="ORF">JHE00_33045</name>
</gene>
<dbReference type="PRINTS" id="PR00081">
    <property type="entry name" value="GDHRDH"/>
</dbReference>
<feature type="domain" description="Ketoreductase" evidence="3">
    <location>
        <begin position="3"/>
        <end position="163"/>
    </location>
</feature>
<dbReference type="SUPFAM" id="SSF51735">
    <property type="entry name" value="NAD(P)-binding Rossmann-fold domains"/>
    <property type="match status" value="1"/>
</dbReference>
<dbReference type="PANTHER" id="PTHR42760:SF133">
    <property type="entry name" value="3-OXOACYL-[ACYL-CARRIER-PROTEIN] REDUCTASE"/>
    <property type="match status" value="1"/>
</dbReference>
<accession>A0A934QZN6</accession>
<proteinExistence type="inferred from homology"/>
<dbReference type="Gene3D" id="3.40.50.720">
    <property type="entry name" value="NAD(P)-binding Rossmann-like Domain"/>
    <property type="match status" value="1"/>
</dbReference>
<evidence type="ECO:0000259" key="3">
    <source>
        <dbReference type="SMART" id="SM00822"/>
    </source>
</evidence>
<protein>
    <submittedName>
        <fullName evidence="4">SDR family oxidoreductase</fullName>
    </submittedName>
</protein>
<dbReference type="InterPro" id="IPR020904">
    <property type="entry name" value="Sc_DH/Rdtase_CS"/>
</dbReference>
<dbReference type="PANTHER" id="PTHR42760">
    <property type="entry name" value="SHORT-CHAIN DEHYDROGENASES/REDUCTASES FAMILY MEMBER"/>
    <property type="match status" value="1"/>
</dbReference>
<comment type="caution">
    <text evidence="4">The sequence shown here is derived from an EMBL/GenBank/DDBJ whole genome shotgun (WGS) entry which is preliminary data.</text>
</comment>
<dbReference type="RefSeq" id="WP_200325876.1">
    <property type="nucleotide sequence ID" value="NZ_JAENJH010000014.1"/>
</dbReference>
<keyword evidence="2" id="KW-0560">Oxidoreductase</keyword>
<dbReference type="InterPro" id="IPR036291">
    <property type="entry name" value="NAD(P)-bd_dom_sf"/>
</dbReference>
<dbReference type="Proteomes" id="UP000635245">
    <property type="component" value="Unassembled WGS sequence"/>
</dbReference>
<sequence>MEDVTLVVGGDGGIGRACAEWFRARGEHVVVIDRARGHDACDPDSVRDALGDVTGLRCVVHAAGSVGSGGIDEGTPSQWRRVFEDNLVSALVVAQVSVPLLAEGGSMVLFGSVNGRHGGNRLSGPAYATAKAGIVGLTRHLAKDQAARDVRVNAIAPGPVRTPMLDRLSTEDITTLRDSIPLGRITTADEIAGTVGWLCSPAAASVTGAVIDVNGGLWMG</sequence>
<name>A0A934QZN6_9PSEU</name>
<dbReference type="CDD" id="cd05233">
    <property type="entry name" value="SDR_c"/>
    <property type="match status" value="1"/>
</dbReference>
<dbReference type="PROSITE" id="PS00061">
    <property type="entry name" value="ADH_SHORT"/>
    <property type="match status" value="1"/>
</dbReference>
<dbReference type="SMART" id="SM00822">
    <property type="entry name" value="PKS_KR"/>
    <property type="match status" value="1"/>
</dbReference>
<evidence type="ECO:0000313" key="5">
    <source>
        <dbReference type="Proteomes" id="UP000635245"/>
    </source>
</evidence>
<organism evidence="4 5">
    <name type="scientific">Prauserella cavernicola</name>
    <dbReference type="NCBI Taxonomy" id="2800127"/>
    <lineage>
        <taxon>Bacteria</taxon>
        <taxon>Bacillati</taxon>
        <taxon>Actinomycetota</taxon>
        <taxon>Actinomycetes</taxon>
        <taxon>Pseudonocardiales</taxon>
        <taxon>Pseudonocardiaceae</taxon>
        <taxon>Prauserella</taxon>
    </lineage>
</organism>
<dbReference type="AlphaFoldDB" id="A0A934QZN6"/>
<dbReference type="GO" id="GO:0016616">
    <property type="term" value="F:oxidoreductase activity, acting on the CH-OH group of donors, NAD or NADP as acceptor"/>
    <property type="evidence" value="ECO:0007669"/>
    <property type="project" value="TreeGrafter"/>
</dbReference>
<dbReference type="InterPro" id="IPR002347">
    <property type="entry name" value="SDR_fam"/>
</dbReference>
<evidence type="ECO:0000313" key="4">
    <source>
        <dbReference type="EMBL" id="MBK1789185.1"/>
    </source>
</evidence>